<dbReference type="KEGG" id="pdu:PDUR_18330"/>
<evidence type="ECO:0000313" key="2">
    <source>
        <dbReference type="EMBL" id="AIQ13652.1"/>
    </source>
</evidence>
<dbReference type="eggNOG" id="ENOG502ZRP3">
    <property type="taxonomic scope" value="Bacteria"/>
</dbReference>
<reference evidence="2 3" key="1">
    <citation type="submission" date="2014-08" db="EMBL/GenBank/DDBJ databases">
        <title>Comparative genomics of the Paenibacillus odorifer group.</title>
        <authorList>
            <person name="den Bakker H.C."/>
            <person name="Tsai Y.-C."/>
            <person name="Martin N."/>
            <person name="Korlach J."/>
            <person name="Wiedmann M."/>
        </authorList>
    </citation>
    <scope>NUCLEOTIDE SEQUENCE [LARGE SCALE GENOMIC DNA]</scope>
    <source>
        <strain evidence="2 3">DSM 1735</strain>
    </source>
</reference>
<keyword evidence="3" id="KW-1185">Reference proteome</keyword>
<name>A0A089HRC8_PAEDU</name>
<dbReference type="RefSeq" id="WP_042207456.1">
    <property type="nucleotide sequence ID" value="NZ_CP009288.1"/>
</dbReference>
<protein>
    <submittedName>
        <fullName evidence="2">3-ketosteroid-delta-1-dehydrogenase</fullName>
    </submittedName>
</protein>
<dbReference type="SUPFAM" id="SSF54060">
    <property type="entry name" value="His-Me finger endonucleases"/>
    <property type="match status" value="1"/>
</dbReference>
<dbReference type="Gene3D" id="3.90.75.20">
    <property type="match status" value="1"/>
</dbReference>
<accession>A0A089HRC8</accession>
<evidence type="ECO:0000313" key="3">
    <source>
        <dbReference type="Proteomes" id="UP000029409"/>
    </source>
</evidence>
<dbReference type="OrthoDB" id="2629471at2"/>
<evidence type="ECO:0000259" key="1">
    <source>
        <dbReference type="Pfam" id="PF07463"/>
    </source>
</evidence>
<dbReference type="EMBL" id="CP009288">
    <property type="protein sequence ID" value="AIQ13652.1"/>
    <property type="molecule type" value="Genomic_DNA"/>
</dbReference>
<dbReference type="GO" id="GO:0016788">
    <property type="term" value="F:hydrolase activity, acting on ester bonds"/>
    <property type="evidence" value="ECO:0007669"/>
    <property type="project" value="InterPro"/>
</dbReference>
<dbReference type="InterPro" id="IPR010902">
    <property type="entry name" value="NUMOD4"/>
</dbReference>
<proteinExistence type="predicted"/>
<organism evidence="2 3">
    <name type="scientific">Paenibacillus durus</name>
    <name type="common">Paenibacillus azotofixans</name>
    <dbReference type="NCBI Taxonomy" id="44251"/>
    <lineage>
        <taxon>Bacteria</taxon>
        <taxon>Bacillati</taxon>
        <taxon>Bacillota</taxon>
        <taxon>Bacilli</taxon>
        <taxon>Bacillales</taxon>
        <taxon>Paenibacillaceae</taxon>
        <taxon>Paenibacillus</taxon>
    </lineage>
</organism>
<dbReference type="Pfam" id="PF07463">
    <property type="entry name" value="NUMOD4"/>
    <property type="match status" value="1"/>
</dbReference>
<dbReference type="Proteomes" id="UP000029409">
    <property type="component" value="Chromosome"/>
</dbReference>
<gene>
    <name evidence="2" type="ORF">PDUR_18330</name>
</gene>
<sequence length="77" mass="9181">MDEEKRAIKDYEGVYEVTRSGRIISVKLGRARHRNGDEYGYANVHLYKNGERTLHKTYKLWESAFPDVDEREYKGER</sequence>
<dbReference type="AlphaFoldDB" id="A0A089HRC8"/>
<feature type="domain" description="NUMOD4" evidence="1">
    <location>
        <begin position="6"/>
        <end position="47"/>
    </location>
</feature>
<dbReference type="InterPro" id="IPR044925">
    <property type="entry name" value="His-Me_finger_sf"/>
</dbReference>